<feature type="transmembrane region" description="Helical" evidence="2">
    <location>
        <begin position="142"/>
        <end position="165"/>
    </location>
</feature>
<keyword evidence="2" id="KW-0472">Membrane</keyword>
<evidence type="ECO:0000256" key="1">
    <source>
        <dbReference type="SAM" id="MobiDB-lite"/>
    </source>
</evidence>
<dbReference type="RefSeq" id="XP_016644714.1">
    <property type="nucleotide sequence ID" value="XM_016785338.1"/>
</dbReference>
<dbReference type="Proteomes" id="UP000028545">
    <property type="component" value="Unassembled WGS sequence"/>
</dbReference>
<feature type="transmembrane region" description="Helical" evidence="2">
    <location>
        <begin position="63"/>
        <end position="87"/>
    </location>
</feature>
<feature type="region of interest" description="Disordered" evidence="1">
    <location>
        <begin position="191"/>
        <end position="220"/>
    </location>
</feature>
<evidence type="ECO:0008006" key="5">
    <source>
        <dbReference type="Google" id="ProtNLM"/>
    </source>
</evidence>
<feature type="compositionally biased region" description="Low complexity" evidence="1">
    <location>
        <begin position="201"/>
        <end position="218"/>
    </location>
</feature>
<evidence type="ECO:0000313" key="4">
    <source>
        <dbReference type="Proteomes" id="UP000028545"/>
    </source>
</evidence>
<dbReference type="HOGENOM" id="CLU_1176197_0_0_1"/>
<organism evidence="3 4">
    <name type="scientific">Pseudallescheria apiosperma</name>
    <name type="common">Scedosporium apiospermum</name>
    <dbReference type="NCBI Taxonomy" id="563466"/>
    <lineage>
        <taxon>Eukaryota</taxon>
        <taxon>Fungi</taxon>
        <taxon>Dikarya</taxon>
        <taxon>Ascomycota</taxon>
        <taxon>Pezizomycotina</taxon>
        <taxon>Sordariomycetes</taxon>
        <taxon>Hypocreomycetidae</taxon>
        <taxon>Microascales</taxon>
        <taxon>Microascaceae</taxon>
        <taxon>Scedosporium</taxon>
    </lineage>
</organism>
<sequence>MEQQSQYQYHYSVHGGQMAPMATHAFSSGRWWSKMSLRALSIVFNVAIVGFSAYYYTKWTVGALLMLGPPAAASFLWDWVDAICLCVRRGQYGVHPAACLIVDTLLFFGLAIMSSVIAHTVSKFSDSGWYFALFKDEQGKEYLQIAAGFGFVNAVVHLVILIMAISELKSRPASTPRIIYVPVDSNGPVNQQTQMAPWSEQAPPAYSPPADQQASSSQFQDQIEVLQPATIPAALEKKP</sequence>
<dbReference type="OrthoDB" id="5279542at2759"/>
<dbReference type="GeneID" id="27721338"/>
<dbReference type="OMA" id="PMATHAF"/>
<feature type="transmembrane region" description="Helical" evidence="2">
    <location>
        <begin position="99"/>
        <end position="122"/>
    </location>
</feature>
<dbReference type="AlphaFoldDB" id="A0A084GC53"/>
<evidence type="ECO:0000313" key="3">
    <source>
        <dbReference type="EMBL" id="KEZ44915.1"/>
    </source>
</evidence>
<proteinExistence type="predicted"/>
<dbReference type="EMBL" id="JOWA01000086">
    <property type="protein sequence ID" value="KEZ44915.1"/>
    <property type="molecule type" value="Genomic_DNA"/>
</dbReference>
<reference evidence="3 4" key="1">
    <citation type="journal article" date="2014" name="Genome Announc.">
        <title>Draft genome sequence of the pathogenic fungus Scedosporium apiospermum.</title>
        <authorList>
            <person name="Vandeputte P."/>
            <person name="Ghamrawi S."/>
            <person name="Rechenmann M."/>
            <person name="Iltis A."/>
            <person name="Giraud S."/>
            <person name="Fleury M."/>
            <person name="Thornton C."/>
            <person name="Delhaes L."/>
            <person name="Meyer W."/>
            <person name="Papon N."/>
            <person name="Bouchara J.P."/>
        </authorList>
    </citation>
    <scope>NUCLEOTIDE SEQUENCE [LARGE SCALE GENOMIC DNA]</scope>
    <source>
        <strain evidence="3 4">IHEM 14462</strain>
    </source>
</reference>
<keyword evidence="2" id="KW-0812">Transmembrane</keyword>
<feature type="transmembrane region" description="Helical" evidence="2">
    <location>
        <begin position="37"/>
        <end position="57"/>
    </location>
</feature>
<accession>A0A084GC53</accession>
<keyword evidence="2" id="KW-1133">Transmembrane helix</keyword>
<name>A0A084GC53_PSEDA</name>
<comment type="caution">
    <text evidence="3">The sequence shown here is derived from an EMBL/GenBank/DDBJ whole genome shotgun (WGS) entry which is preliminary data.</text>
</comment>
<protein>
    <recommendedName>
        <fullName evidence="5">MARVEL domain-containing protein</fullName>
    </recommendedName>
</protein>
<gene>
    <name evidence="3" type="ORF">SAPIO_CDS2266</name>
</gene>
<evidence type="ECO:0000256" key="2">
    <source>
        <dbReference type="SAM" id="Phobius"/>
    </source>
</evidence>
<dbReference type="VEuPathDB" id="FungiDB:SAPIO_CDS2266"/>
<dbReference type="KEGG" id="sapo:SAPIO_CDS2266"/>
<keyword evidence="4" id="KW-1185">Reference proteome</keyword>